<reference evidence="6" key="1">
    <citation type="submission" date="2018-05" db="EMBL/GenBank/DDBJ databases">
        <title>Genome Sequencing of selected type strains of the family Eggerthellaceae.</title>
        <authorList>
            <person name="Danylec N."/>
            <person name="Stoll D.A."/>
            <person name="Doetsch A."/>
            <person name="Huch M."/>
        </authorList>
    </citation>
    <scope>NUCLEOTIDE SEQUENCE [LARGE SCALE GENOMIC DNA]</scope>
    <source>
        <strain evidence="6">DSM 16106</strain>
    </source>
</reference>
<accession>A0A3N0B0M8</accession>
<proteinExistence type="inferred from homology"/>
<keyword evidence="3" id="KW-1133">Transmembrane helix</keyword>
<protein>
    <submittedName>
        <fullName evidence="5">Transcriptional regulator</fullName>
    </submittedName>
</protein>
<gene>
    <name evidence="5" type="ORF">DMP08_10285</name>
</gene>
<evidence type="ECO:0000256" key="2">
    <source>
        <dbReference type="SAM" id="MobiDB-lite"/>
    </source>
</evidence>
<name>A0A3N0B0M8_9ACTN</name>
<feature type="region of interest" description="Disordered" evidence="2">
    <location>
        <begin position="1"/>
        <end position="30"/>
    </location>
</feature>
<sequence length="386" mass="41253">MATGSPGLNRAQEERRLEESSRASRGTSRQALMPAYRPNARVLYPDYIKKRKRRRIAQRISLCVLAILLAVVCATGGYAAWYSSALDNALSMGSEQDASVDEALAPSVADQPFYALVLGSDSREGSGTSSKEAESGGNQRSDVMILLRVDARANQVTMVSIPRDTPYTLDDGRIVKVNEVYNIGGAAASIKAVSRIAGVPVSHYAEIHFSELQSLVDKLGGVTVNVDVELSYKDALTGEKVTVSPGVQTITGQQAQIFARARHEYVTDQDAHRQNNVRSLAMAIVKKVLDRPAYELPGTVLDLASYVGTDMKTGDIVSLALAFSKGSSAPVMYSCSGPDKGDISESAGGIWLCYENPQGWADLMAVVDSGGNPEGMDVNATAIVPE</sequence>
<dbReference type="PANTHER" id="PTHR33392:SF6">
    <property type="entry name" value="POLYISOPRENYL-TEICHOIC ACID--PEPTIDOGLYCAN TEICHOIC ACID TRANSFERASE TAGU"/>
    <property type="match status" value="1"/>
</dbReference>
<keyword evidence="6" id="KW-1185">Reference proteome</keyword>
<comment type="caution">
    <text evidence="5">The sequence shown here is derived from an EMBL/GenBank/DDBJ whole genome shotgun (WGS) entry which is preliminary data.</text>
</comment>
<organism evidence="5 6">
    <name type="scientific">Paraeggerthella hongkongensis</name>
    <dbReference type="NCBI Taxonomy" id="230658"/>
    <lineage>
        <taxon>Bacteria</taxon>
        <taxon>Bacillati</taxon>
        <taxon>Actinomycetota</taxon>
        <taxon>Coriobacteriia</taxon>
        <taxon>Eggerthellales</taxon>
        <taxon>Eggerthellaceae</taxon>
        <taxon>Paraeggerthella</taxon>
    </lineage>
</organism>
<keyword evidence="3" id="KW-0812">Transmembrane</keyword>
<dbReference type="NCBIfam" id="TIGR00350">
    <property type="entry name" value="lytR_cpsA_psr"/>
    <property type="match status" value="1"/>
</dbReference>
<dbReference type="InterPro" id="IPR004474">
    <property type="entry name" value="LytR_CpsA_psr"/>
</dbReference>
<evidence type="ECO:0000256" key="1">
    <source>
        <dbReference type="ARBA" id="ARBA00006068"/>
    </source>
</evidence>
<feature type="compositionally biased region" description="Basic and acidic residues" evidence="2">
    <location>
        <begin position="11"/>
        <end position="22"/>
    </location>
</feature>
<evidence type="ECO:0000256" key="3">
    <source>
        <dbReference type="SAM" id="Phobius"/>
    </source>
</evidence>
<dbReference type="Pfam" id="PF03816">
    <property type="entry name" value="LytR_cpsA_psr"/>
    <property type="match status" value="1"/>
</dbReference>
<evidence type="ECO:0000313" key="6">
    <source>
        <dbReference type="Proteomes" id="UP000278632"/>
    </source>
</evidence>
<dbReference type="PANTHER" id="PTHR33392">
    <property type="entry name" value="POLYISOPRENYL-TEICHOIC ACID--PEPTIDOGLYCAN TEICHOIC ACID TRANSFERASE TAGU"/>
    <property type="match status" value="1"/>
</dbReference>
<dbReference type="InterPro" id="IPR050922">
    <property type="entry name" value="LytR/CpsA/Psr_CW_biosynth"/>
</dbReference>
<dbReference type="AlphaFoldDB" id="A0A3N0B0M8"/>
<feature type="domain" description="Cell envelope-related transcriptional attenuator" evidence="4">
    <location>
        <begin position="140"/>
        <end position="288"/>
    </location>
</feature>
<evidence type="ECO:0000259" key="4">
    <source>
        <dbReference type="Pfam" id="PF03816"/>
    </source>
</evidence>
<feature type="transmembrane region" description="Helical" evidence="3">
    <location>
        <begin position="60"/>
        <end position="81"/>
    </location>
</feature>
<dbReference type="Proteomes" id="UP000278632">
    <property type="component" value="Unassembled WGS sequence"/>
</dbReference>
<dbReference type="EMBL" id="QICD01000027">
    <property type="protein sequence ID" value="RNL40410.1"/>
    <property type="molecule type" value="Genomic_DNA"/>
</dbReference>
<dbReference type="OrthoDB" id="9782542at2"/>
<keyword evidence="3" id="KW-0472">Membrane</keyword>
<comment type="similarity">
    <text evidence="1">Belongs to the LytR/CpsA/Psr (LCP) family.</text>
</comment>
<dbReference type="Gene3D" id="3.40.630.190">
    <property type="entry name" value="LCP protein"/>
    <property type="match status" value="1"/>
</dbReference>
<evidence type="ECO:0000313" key="5">
    <source>
        <dbReference type="EMBL" id="RNL40410.1"/>
    </source>
</evidence>